<evidence type="ECO:0000313" key="8">
    <source>
        <dbReference type="Proteomes" id="UP001140949"/>
    </source>
</evidence>
<dbReference type="GO" id="GO:0005634">
    <property type="term" value="C:nucleus"/>
    <property type="evidence" value="ECO:0007669"/>
    <property type="project" value="UniProtKB-SubCell"/>
</dbReference>
<organism evidence="7 8">
    <name type="scientific">Iris pallida</name>
    <name type="common">Sweet iris</name>
    <dbReference type="NCBI Taxonomy" id="29817"/>
    <lineage>
        <taxon>Eukaryota</taxon>
        <taxon>Viridiplantae</taxon>
        <taxon>Streptophyta</taxon>
        <taxon>Embryophyta</taxon>
        <taxon>Tracheophyta</taxon>
        <taxon>Spermatophyta</taxon>
        <taxon>Magnoliopsida</taxon>
        <taxon>Liliopsida</taxon>
        <taxon>Asparagales</taxon>
        <taxon>Iridaceae</taxon>
        <taxon>Iridoideae</taxon>
        <taxon>Irideae</taxon>
        <taxon>Iris</taxon>
    </lineage>
</organism>
<feature type="compositionally biased region" description="Acidic residues" evidence="5">
    <location>
        <begin position="63"/>
        <end position="76"/>
    </location>
</feature>
<evidence type="ECO:0000256" key="1">
    <source>
        <dbReference type="ARBA" id="ARBA00004123"/>
    </source>
</evidence>
<sequence>MAGLTMEGMGYARNLDYLHSVPNSYDKTSAAFASSRSPLEQPPAARCPPVADRDAADPAPEGFPDDDEESDEDMDVEELERRMWRDRMKLKRLKEQQQLQPGRSAVPIDALKQRQSQELARRKKMSRAQDGILKYMLKMMEVCKAQGFPLERGVPPPWWPNGEEEWWGQLGSPEDQRLLPYKKPHRKEGGVLRL</sequence>
<accession>A0AAX6EZD2</accession>
<dbReference type="InterPro" id="IPR047091">
    <property type="entry name" value="EIN3-like_DNA-bd"/>
</dbReference>
<dbReference type="GO" id="GO:0003677">
    <property type="term" value="F:DNA binding"/>
    <property type="evidence" value="ECO:0007669"/>
    <property type="project" value="TreeGrafter"/>
</dbReference>
<dbReference type="InterPro" id="IPR023278">
    <property type="entry name" value="Ethylene_insens-like_DNA-bd"/>
</dbReference>
<dbReference type="GO" id="GO:0003700">
    <property type="term" value="F:DNA-binding transcription factor activity"/>
    <property type="evidence" value="ECO:0007669"/>
    <property type="project" value="InterPro"/>
</dbReference>
<evidence type="ECO:0000256" key="4">
    <source>
        <dbReference type="ARBA" id="ARBA00023242"/>
    </source>
</evidence>
<proteinExistence type="inferred from homology"/>
<dbReference type="Pfam" id="PF04873">
    <property type="entry name" value="EIN3_DNA-bd"/>
    <property type="match status" value="1"/>
</dbReference>
<dbReference type="PANTHER" id="PTHR33305">
    <property type="entry name" value="ETHYLENE INSENSITIVE 3-LIKE 2 PROTEIN"/>
    <property type="match status" value="1"/>
</dbReference>
<reference evidence="7" key="2">
    <citation type="submission" date="2023-04" db="EMBL/GenBank/DDBJ databases">
        <authorList>
            <person name="Bruccoleri R.E."/>
            <person name="Oakeley E.J."/>
            <person name="Faust A.-M."/>
            <person name="Dessus-Babus S."/>
            <person name="Altorfer M."/>
            <person name="Burckhardt D."/>
            <person name="Oertli M."/>
            <person name="Naumann U."/>
            <person name="Petersen F."/>
            <person name="Wong J."/>
        </authorList>
    </citation>
    <scope>NUCLEOTIDE SEQUENCE</scope>
    <source>
        <strain evidence="7">GSM-AAB239-AS_SAM_17_03QT</strain>
        <tissue evidence="7">Leaf</tissue>
    </source>
</reference>
<reference evidence="7" key="1">
    <citation type="journal article" date="2023" name="GigaByte">
        <title>Genome assembly of the bearded iris, Iris pallida Lam.</title>
        <authorList>
            <person name="Bruccoleri R.E."/>
            <person name="Oakeley E.J."/>
            <person name="Faust A.M.E."/>
            <person name="Altorfer M."/>
            <person name="Dessus-Babus S."/>
            <person name="Burckhardt D."/>
            <person name="Oertli M."/>
            <person name="Naumann U."/>
            <person name="Petersen F."/>
            <person name="Wong J."/>
        </authorList>
    </citation>
    <scope>NUCLEOTIDE SEQUENCE</scope>
    <source>
        <strain evidence="7">GSM-AAB239-AS_SAM_17_03QT</strain>
    </source>
</reference>
<dbReference type="InterPro" id="IPR006957">
    <property type="entry name" value="EIN3"/>
</dbReference>
<protein>
    <submittedName>
        <fullName evidence="7">ETHYLENE INSENSITIVE 3-like 1 protein</fullName>
    </submittedName>
</protein>
<dbReference type="GO" id="GO:0009873">
    <property type="term" value="P:ethylene-activated signaling pathway"/>
    <property type="evidence" value="ECO:0007669"/>
    <property type="project" value="UniProtKB-KW"/>
</dbReference>
<evidence type="ECO:0000256" key="2">
    <source>
        <dbReference type="ARBA" id="ARBA00009416"/>
    </source>
</evidence>
<feature type="compositionally biased region" description="Polar residues" evidence="5">
    <location>
        <begin position="29"/>
        <end position="38"/>
    </location>
</feature>
<comment type="caution">
    <text evidence="7">The sequence shown here is derived from an EMBL/GenBank/DDBJ whole genome shotgun (WGS) entry which is preliminary data.</text>
</comment>
<feature type="domain" description="Ethylene insensitive 3-like DNA-binding" evidence="6">
    <location>
        <begin position="77"/>
        <end position="148"/>
    </location>
</feature>
<evidence type="ECO:0000313" key="7">
    <source>
        <dbReference type="EMBL" id="KAJ6809085.1"/>
    </source>
</evidence>
<keyword evidence="4" id="KW-0539">Nucleus</keyword>
<dbReference type="AlphaFoldDB" id="A0AAX6EZD2"/>
<dbReference type="Proteomes" id="UP001140949">
    <property type="component" value="Unassembled WGS sequence"/>
</dbReference>
<gene>
    <name evidence="7" type="ORF">M6B38_163460</name>
</gene>
<keyword evidence="3" id="KW-0936">Ethylene signaling pathway</keyword>
<comment type="subcellular location">
    <subcellularLocation>
        <location evidence="1">Nucleus</location>
    </subcellularLocation>
</comment>
<keyword evidence="8" id="KW-1185">Reference proteome</keyword>
<feature type="region of interest" description="Disordered" evidence="5">
    <location>
        <begin position="29"/>
        <end position="76"/>
    </location>
</feature>
<dbReference type="PANTHER" id="PTHR33305:SF30">
    <property type="entry name" value="ETHYLENE INSENSITIVE 3-LIKE 3 PROTEIN"/>
    <property type="match status" value="1"/>
</dbReference>
<name>A0AAX6EZD2_IRIPA</name>
<dbReference type="EMBL" id="JANAVB010033216">
    <property type="protein sequence ID" value="KAJ6809085.1"/>
    <property type="molecule type" value="Genomic_DNA"/>
</dbReference>
<evidence type="ECO:0000256" key="3">
    <source>
        <dbReference type="ARBA" id="ARBA00022745"/>
    </source>
</evidence>
<evidence type="ECO:0000256" key="5">
    <source>
        <dbReference type="SAM" id="MobiDB-lite"/>
    </source>
</evidence>
<dbReference type="Gene3D" id="1.10.3180.10">
    <property type="entry name" value="DNA-binding domain of EIN3-like"/>
    <property type="match status" value="1"/>
</dbReference>
<dbReference type="SUPFAM" id="SSF116768">
    <property type="entry name" value="DNA-binding domain of EIN3-like"/>
    <property type="match status" value="1"/>
</dbReference>
<evidence type="ECO:0000259" key="6">
    <source>
        <dbReference type="Pfam" id="PF04873"/>
    </source>
</evidence>
<comment type="similarity">
    <text evidence="2">Belongs to the EIN3 family.</text>
</comment>